<reference evidence="3 4" key="1">
    <citation type="submission" date="2013-03" db="EMBL/GenBank/DDBJ databases">
        <title>Salinisphaera dokdonensis CL-ES53 Genome Sequencing.</title>
        <authorList>
            <person name="Li C."/>
            <person name="Lai Q."/>
            <person name="Shao Z."/>
        </authorList>
    </citation>
    <scope>NUCLEOTIDE SEQUENCE [LARGE SCALE GENOMIC DNA]</scope>
    <source>
        <strain evidence="3 4">CL-ES53</strain>
    </source>
</reference>
<dbReference type="PROSITE" id="PS50110">
    <property type="entry name" value="RESPONSE_REGULATORY"/>
    <property type="match status" value="1"/>
</dbReference>
<evidence type="ECO:0000256" key="1">
    <source>
        <dbReference type="PROSITE-ProRule" id="PRU00169"/>
    </source>
</evidence>
<feature type="modified residue" description="4-aspartylphosphate" evidence="1">
    <location>
        <position position="109"/>
    </location>
</feature>
<evidence type="ECO:0000313" key="4">
    <source>
        <dbReference type="Proteomes" id="UP001460888"/>
    </source>
</evidence>
<keyword evidence="4" id="KW-1185">Reference proteome</keyword>
<gene>
    <name evidence="3" type="ORF">SADO_04310</name>
</gene>
<dbReference type="InterPro" id="IPR001789">
    <property type="entry name" value="Sig_transdc_resp-reg_receiver"/>
</dbReference>
<comment type="caution">
    <text evidence="3">The sequence shown here is derived from an EMBL/GenBank/DDBJ whole genome shotgun (WGS) entry which is preliminary data.</text>
</comment>
<dbReference type="EMBL" id="APND01000001">
    <property type="protein sequence ID" value="MES1928451.1"/>
    <property type="molecule type" value="Genomic_DNA"/>
</dbReference>
<dbReference type="SUPFAM" id="SSF52172">
    <property type="entry name" value="CheY-like"/>
    <property type="match status" value="1"/>
</dbReference>
<sequence length="346" mass="39401">MNDTRLAPYFHPTQIVLVDDDIDFLGNLSLQLEADLPYLLFDSTHKALGYINDRESEAPSRQRFFRFDNGGSALSGGGGERKVSLDTDAITREMYFTNRFSQISIAMVDYAMPQMNGLEFCRQIRNPHIKKILFTGVATEVEAVEAFNKGVIDRFIRKSERNVYEQLNQTIRELQHAHILDTFSAATDVFDVRVPDLLRDPAVETLLKNLRARYDFVEYYMTDDPAGFLLVDGDGELYRLVLVDADQQQRLIEQVEASGAPQECLKLLSTGDNLLDPAMLNGAQNVTSDPYRQWKSHIRVATRLEGKRSYRWAVFEAGLPDSDVTAPNSTFNRYLEWLDTVGYSLM</sequence>
<dbReference type="Gene3D" id="3.40.50.2300">
    <property type="match status" value="1"/>
</dbReference>
<evidence type="ECO:0000259" key="2">
    <source>
        <dbReference type="PROSITE" id="PS50110"/>
    </source>
</evidence>
<proteinExistence type="predicted"/>
<protein>
    <submittedName>
        <fullName evidence="3">Response regulator receiver domain-containing protein</fullName>
    </submittedName>
</protein>
<dbReference type="Proteomes" id="UP001460888">
    <property type="component" value="Unassembled WGS sequence"/>
</dbReference>
<dbReference type="InterPro" id="IPR011006">
    <property type="entry name" value="CheY-like_superfamily"/>
</dbReference>
<name>A0ABV2AXT8_9GAMM</name>
<keyword evidence="1" id="KW-0597">Phosphoprotein</keyword>
<accession>A0ABV2AXT8</accession>
<dbReference type="Pfam" id="PF00072">
    <property type="entry name" value="Response_reg"/>
    <property type="match status" value="1"/>
</dbReference>
<feature type="domain" description="Response regulatory" evidence="2">
    <location>
        <begin position="14"/>
        <end position="172"/>
    </location>
</feature>
<evidence type="ECO:0000313" key="3">
    <source>
        <dbReference type="EMBL" id="MES1928451.1"/>
    </source>
</evidence>
<organism evidence="3 4">
    <name type="scientific">Salinisphaera dokdonensis CL-ES53</name>
    <dbReference type="NCBI Taxonomy" id="1304272"/>
    <lineage>
        <taxon>Bacteria</taxon>
        <taxon>Pseudomonadati</taxon>
        <taxon>Pseudomonadota</taxon>
        <taxon>Gammaproteobacteria</taxon>
        <taxon>Salinisphaerales</taxon>
        <taxon>Salinisphaeraceae</taxon>
        <taxon>Salinisphaera</taxon>
    </lineage>
</organism>